<reference evidence="1 2" key="1">
    <citation type="journal article" date="2014" name="Genome Biol.">
        <title>Transcriptome and methylome profiling reveals relics of genome dominance in the mesopolyploid Brassica oleracea.</title>
        <authorList>
            <person name="Parkin I.A."/>
            <person name="Koh C."/>
            <person name="Tang H."/>
            <person name="Robinson S.J."/>
            <person name="Kagale S."/>
            <person name="Clarke W.E."/>
            <person name="Town C.D."/>
            <person name="Nixon J."/>
            <person name="Krishnakumar V."/>
            <person name="Bidwell S.L."/>
            <person name="Denoeud F."/>
            <person name="Belcram H."/>
            <person name="Links M.G."/>
            <person name="Just J."/>
            <person name="Clarke C."/>
            <person name="Bender T."/>
            <person name="Huebert T."/>
            <person name="Mason A.S."/>
            <person name="Pires J.C."/>
            <person name="Barker G."/>
            <person name="Moore J."/>
            <person name="Walley P.G."/>
            <person name="Manoli S."/>
            <person name="Batley J."/>
            <person name="Edwards D."/>
            <person name="Nelson M.N."/>
            <person name="Wang X."/>
            <person name="Paterson A.H."/>
            <person name="King G."/>
            <person name="Bancroft I."/>
            <person name="Chalhoub B."/>
            <person name="Sharpe A.G."/>
        </authorList>
    </citation>
    <scope>NUCLEOTIDE SEQUENCE</scope>
    <source>
        <strain evidence="1 2">cv. TO1000</strain>
    </source>
</reference>
<sequence length="69" mass="8112">MNEECLLHSSQTTPLLLSKVEKDLLPPQRVGKLIINSHLENRDYPQQEMTGMFMNNYILNYVTYKENNI</sequence>
<dbReference type="Proteomes" id="UP000032141">
    <property type="component" value="Chromosome C8"/>
</dbReference>
<evidence type="ECO:0000313" key="1">
    <source>
        <dbReference type="EnsemblPlants" id="Bo8g030430.1"/>
    </source>
</evidence>
<dbReference type="STRING" id="109376.A0A0D3DL06"/>
<dbReference type="HOGENOM" id="CLU_2779373_0_0_1"/>
<evidence type="ECO:0000313" key="2">
    <source>
        <dbReference type="Proteomes" id="UP000032141"/>
    </source>
</evidence>
<proteinExistence type="predicted"/>
<dbReference type="eggNOG" id="KOG0497">
    <property type="taxonomic scope" value="Eukaryota"/>
</dbReference>
<organism evidence="1 2">
    <name type="scientific">Brassica oleracea var. oleracea</name>
    <dbReference type="NCBI Taxonomy" id="109376"/>
    <lineage>
        <taxon>Eukaryota</taxon>
        <taxon>Viridiplantae</taxon>
        <taxon>Streptophyta</taxon>
        <taxon>Embryophyta</taxon>
        <taxon>Tracheophyta</taxon>
        <taxon>Spermatophyta</taxon>
        <taxon>Magnoliopsida</taxon>
        <taxon>eudicotyledons</taxon>
        <taxon>Gunneridae</taxon>
        <taxon>Pentapetalae</taxon>
        <taxon>rosids</taxon>
        <taxon>malvids</taxon>
        <taxon>Brassicales</taxon>
        <taxon>Brassicaceae</taxon>
        <taxon>Brassiceae</taxon>
        <taxon>Brassica</taxon>
    </lineage>
</organism>
<dbReference type="Gramene" id="Bo8g030430.1">
    <property type="protein sequence ID" value="Bo8g030430.1"/>
    <property type="gene ID" value="Bo8g030430"/>
</dbReference>
<keyword evidence="2" id="KW-1185">Reference proteome</keyword>
<accession>A0A0D3DL06</accession>
<name>A0A0D3DL06_BRAOL</name>
<dbReference type="AlphaFoldDB" id="A0A0D3DL06"/>
<dbReference type="EnsemblPlants" id="Bo8g030430.1">
    <property type="protein sequence ID" value="Bo8g030430.1"/>
    <property type="gene ID" value="Bo8g030430"/>
</dbReference>
<protein>
    <submittedName>
        <fullName evidence="1">Uncharacterized protein</fullName>
    </submittedName>
</protein>
<reference evidence="1" key="2">
    <citation type="submission" date="2015-03" db="UniProtKB">
        <authorList>
            <consortium name="EnsemblPlants"/>
        </authorList>
    </citation>
    <scope>IDENTIFICATION</scope>
</reference>